<sequence>MQKPLSQKTTDGWAEAQLLIAFHKDPRGKQRAQAKPWAPRKGVGRIHEDPAVQETFVEVRPSDEDGDPLQIKLRREEIVVTRENSIGWKGVVLREASLEIGLGDVRVSINMFGGLTWDDGCAQTIIDPDGTVVKLTPLARSGMSRDGLSMTRLTDDAMAAISDKGVVLRKRRVETDMEK</sequence>
<evidence type="ECO:0000313" key="2">
    <source>
        <dbReference type="EMBL" id="WZU65804.1"/>
    </source>
</evidence>
<organism evidence="2 3">
    <name type="scientific">Yoonia rhodophyticola</name>
    <dbReference type="NCBI Taxonomy" id="3137370"/>
    <lineage>
        <taxon>Bacteria</taxon>
        <taxon>Pseudomonadati</taxon>
        <taxon>Pseudomonadota</taxon>
        <taxon>Alphaproteobacteria</taxon>
        <taxon>Rhodobacterales</taxon>
        <taxon>Paracoccaceae</taxon>
        <taxon>Yoonia</taxon>
    </lineage>
</organism>
<keyword evidence="3" id="KW-1185">Reference proteome</keyword>
<protein>
    <submittedName>
        <fullName evidence="2">Uncharacterized protein</fullName>
    </submittedName>
</protein>
<evidence type="ECO:0000313" key="3">
    <source>
        <dbReference type="Proteomes" id="UP001470809"/>
    </source>
</evidence>
<keyword evidence="2" id="KW-0614">Plasmid</keyword>
<gene>
    <name evidence="2" type="ORF">AABB31_01480</name>
</gene>
<feature type="region of interest" description="Disordered" evidence="1">
    <location>
        <begin position="24"/>
        <end position="45"/>
    </location>
</feature>
<name>A0AAN0NKR6_9RHOB</name>
<dbReference type="KEGG" id="yrh:AABB31_01480"/>
<proteinExistence type="predicted"/>
<accession>A0AAN0NKR6</accession>
<reference evidence="3" key="1">
    <citation type="submission" date="2024-04" db="EMBL/GenBank/DDBJ databases">
        <title>Phylogenomic analyses of a clade within the roseobacter group suggest taxonomic reassignments of species of the genera Aestuariivita, Citreicella, Loktanella, Nautella, Pelagibaca, Ruegeria, Thalassobius, Thiobacimonas and Tropicibacter, and the proposal o.</title>
        <authorList>
            <person name="Jeon C.O."/>
        </authorList>
    </citation>
    <scope>NUCLEOTIDE SEQUENCE [LARGE SCALE GENOMIC DNA]</scope>
    <source>
        <strain evidence="3">SS1-5</strain>
        <plasmid evidence="3">pSS1-5</plasmid>
    </source>
</reference>
<dbReference type="EMBL" id="CP151764">
    <property type="protein sequence ID" value="WZU65804.1"/>
    <property type="molecule type" value="Genomic_DNA"/>
</dbReference>
<evidence type="ECO:0000256" key="1">
    <source>
        <dbReference type="SAM" id="MobiDB-lite"/>
    </source>
</evidence>
<dbReference type="Proteomes" id="UP001470809">
    <property type="component" value="Plasmid pSS1-5"/>
</dbReference>
<dbReference type="AlphaFoldDB" id="A0AAN0NKR6"/>
<reference evidence="2 3" key="2">
    <citation type="submission" date="2024-08" db="EMBL/GenBank/DDBJ databases">
        <title>Phylogenomic analyses of a clade within the roseobacter group suggest taxonomic reassignments of species of the genera Aestuariivita, Citreicella, Loktanella, Nautella, Pelagibaca, Ruegeria, Thalassobius, Thiobacimonas and Tropicibacter, and the proposal o.</title>
        <authorList>
            <person name="Jeon C.O."/>
        </authorList>
    </citation>
    <scope>NUCLEOTIDE SEQUENCE [LARGE SCALE GENOMIC DNA]</scope>
    <source>
        <strain evidence="2 3">SS1-5</strain>
        <plasmid evidence="2 3">pSS1-5</plasmid>
    </source>
</reference>
<dbReference type="RefSeq" id="WP_342075136.1">
    <property type="nucleotide sequence ID" value="NZ_CP151764.2"/>
</dbReference>
<geneLocation type="plasmid" evidence="2 3">
    <name>pSS1-5</name>
</geneLocation>